<evidence type="ECO:0000256" key="1">
    <source>
        <dbReference type="ARBA" id="ARBA00022737"/>
    </source>
</evidence>
<name>I3ZX84_ORNRL</name>
<feature type="repeat" description="TPR" evidence="3">
    <location>
        <begin position="124"/>
        <end position="157"/>
    </location>
</feature>
<dbReference type="eggNOG" id="COG0457">
    <property type="taxonomic scope" value="Bacteria"/>
</dbReference>
<dbReference type="RefSeq" id="WP_014789948.1">
    <property type="nucleotide sequence ID" value="NC_018016.1"/>
</dbReference>
<dbReference type="STRING" id="867902.Ornrh_0089"/>
<protein>
    <submittedName>
        <fullName evidence="5">Tetratricopeptide repeat protein</fullName>
    </submittedName>
</protein>
<evidence type="ECO:0000256" key="2">
    <source>
        <dbReference type="ARBA" id="ARBA00022803"/>
    </source>
</evidence>
<evidence type="ECO:0000313" key="5">
    <source>
        <dbReference type="EMBL" id="AFL96318.1"/>
    </source>
</evidence>
<dbReference type="Pfam" id="PF07719">
    <property type="entry name" value="TPR_2"/>
    <property type="match status" value="1"/>
</dbReference>
<dbReference type="InterPro" id="IPR013105">
    <property type="entry name" value="TPR_2"/>
</dbReference>
<organism evidence="5 6">
    <name type="scientific">Ornithobacterium rhinotracheale (strain ATCC 51463 / DSM 15997 / CCUG 23171 / CIP 104009 / LMG 9086)</name>
    <dbReference type="NCBI Taxonomy" id="867902"/>
    <lineage>
        <taxon>Bacteria</taxon>
        <taxon>Pseudomonadati</taxon>
        <taxon>Bacteroidota</taxon>
        <taxon>Flavobacteriia</taxon>
        <taxon>Flavobacteriales</taxon>
        <taxon>Weeksellaceae</taxon>
        <taxon>Ornithobacterium</taxon>
    </lineage>
</organism>
<keyword evidence="1" id="KW-0677">Repeat</keyword>
<keyword evidence="2 3" id="KW-0802">TPR repeat</keyword>
<dbReference type="Gene3D" id="1.25.40.10">
    <property type="entry name" value="Tetratricopeptide repeat domain"/>
    <property type="match status" value="1"/>
</dbReference>
<keyword evidence="4" id="KW-0732">Signal</keyword>
<dbReference type="KEGG" id="orh:Ornrh_0089"/>
<dbReference type="PATRIC" id="fig|867902.3.peg.88"/>
<dbReference type="GeneID" id="97256866"/>
<feature type="signal peptide" evidence="4">
    <location>
        <begin position="1"/>
        <end position="18"/>
    </location>
</feature>
<proteinExistence type="predicted"/>
<dbReference type="GeneID" id="71568372"/>
<dbReference type="HOGENOM" id="CLU_962584_0_0_10"/>
<dbReference type="InterPro" id="IPR011990">
    <property type="entry name" value="TPR-like_helical_dom_sf"/>
</dbReference>
<dbReference type="PROSITE" id="PS50005">
    <property type="entry name" value="TPR"/>
    <property type="match status" value="1"/>
</dbReference>
<sequence length="289" mass="33608">MRKYIFLSLSLLALNSFAQNNWDIKPSNQCENRWVAYSKGDDISIIGFLYMDIDRGLVLNHVGGAKKGEDGKFTLKKETKKEAIFNVNGLTNVYLIPDEVLVELGLPKTPKWLETYQRMGAHEIRGQYYWGRSYYRNGMYEKALSFFKKVEAQDPNYKIVQGYLALIYLNLKKYSEALPCAKQYYASYPNDCFAMSVLGRAEARNFETTKAVEMYNTMIEKCTSKRDILKQQLAADISFAFLKNKDQESYNHWKKIALNYKAKNDLVQDNLESYFKKVDSNMDKIMQVE</sequence>
<accession>I3ZX84</accession>
<keyword evidence="6" id="KW-1185">Reference proteome</keyword>
<dbReference type="Proteomes" id="UP000006051">
    <property type="component" value="Chromosome"/>
</dbReference>
<evidence type="ECO:0000313" key="6">
    <source>
        <dbReference type="Proteomes" id="UP000006051"/>
    </source>
</evidence>
<feature type="chain" id="PRO_5003684500" evidence="4">
    <location>
        <begin position="19"/>
        <end position="289"/>
    </location>
</feature>
<dbReference type="InterPro" id="IPR019734">
    <property type="entry name" value="TPR_rpt"/>
</dbReference>
<dbReference type="EMBL" id="CP003283">
    <property type="protein sequence ID" value="AFL96318.1"/>
    <property type="molecule type" value="Genomic_DNA"/>
</dbReference>
<evidence type="ECO:0000256" key="4">
    <source>
        <dbReference type="SAM" id="SignalP"/>
    </source>
</evidence>
<dbReference type="SUPFAM" id="SSF48452">
    <property type="entry name" value="TPR-like"/>
    <property type="match status" value="1"/>
</dbReference>
<reference evidence="5 6" key="1">
    <citation type="submission" date="2012-06" db="EMBL/GenBank/DDBJ databases">
        <title>The complete genome of Ornithobacterium rhinotracheale DSM 15997.</title>
        <authorList>
            <consortium name="US DOE Joint Genome Institute (JGI-PGF)"/>
            <person name="Lucas S."/>
            <person name="Copeland A."/>
            <person name="Lapidus A."/>
            <person name="Goodwin L."/>
            <person name="Pitluck S."/>
            <person name="Peters L."/>
            <person name="Mikhailova N."/>
            <person name="Teshima H."/>
            <person name="Kyrpides N."/>
            <person name="Mavromatis K."/>
            <person name="Pagani I."/>
            <person name="Ivanova N."/>
            <person name="Ovchinnikova G."/>
            <person name="Zeytun A."/>
            <person name="Detter J.C."/>
            <person name="Han C."/>
            <person name="Land M."/>
            <person name="Hauser L."/>
            <person name="Markowitz V."/>
            <person name="Cheng J.-F."/>
            <person name="Hugenholtz P."/>
            <person name="Woyke T."/>
            <person name="Wu D."/>
            <person name="Lang E."/>
            <person name="Kopitz M."/>
            <person name="Brambilla E."/>
            <person name="Klenk H.-P."/>
            <person name="Eisen J.A."/>
        </authorList>
    </citation>
    <scope>NUCLEOTIDE SEQUENCE [LARGE SCALE GENOMIC DNA]</scope>
    <source>
        <strain evidence="6">ATCC 51463 / DSM 15997 / CCUG 23171 / LMG 9086</strain>
    </source>
</reference>
<evidence type="ECO:0000256" key="3">
    <source>
        <dbReference type="PROSITE-ProRule" id="PRU00339"/>
    </source>
</evidence>
<dbReference type="SMART" id="SM00028">
    <property type="entry name" value="TPR"/>
    <property type="match status" value="2"/>
</dbReference>
<dbReference type="AlphaFoldDB" id="I3ZX84"/>
<gene>
    <name evidence="5" type="ordered locus">Ornrh_0089</name>
</gene>